<reference evidence="2 3" key="1">
    <citation type="submission" date="2023-07" db="EMBL/GenBank/DDBJ databases">
        <title>Comparative genomics of wheat-associated soil bacteria to identify genetic determinants of phenazine resistance.</title>
        <authorList>
            <person name="Mouncey N."/>
        </authorList>
    </citation>
    <scope>NUCLEOTIDE SEQUENCE [LARGE SCALE GENOMIC DNA]</scope>
    <source>
        <strain evidence="2 3">V2I4</strain>
    </source>
</reference>
<evidence type="ECO:0000313" key="2">
    <source>
        <dbReference type="EMBL" id="MDQ1022861.1"/>
    </source>
</evidence>
<proteinExistence type="predicted"/>
<dbReference type="EMBL" id="JAUSZI010000002">
    <property type="protein sequence ID" value="MDQ1022861.1"/>
    <property type="molecule type" value="Genomic_DNA"/>
</dbReference>
<sequence length="80" mass="8445">MILRTGLVPALLRLTLAGTLPAGPAVAERAILKPSGHQLDRLAPSVRHQPAQTAIALGPLAVPRNEGDLTESHWLLKLSS</sequence>
<protein>
    <recommendedName>
        <fullName evidence="4">Secreted protein</fullName>
    </recommendedName>
</protein>
<gene>
    <name evidence="2" type="ORF">QF035_000443</name>
</gene>
<evidence type="ECO:0000256" key="1">
    <source>
        <dbReference type="SAM" id="SignalP"/>
    </source>
</evidence>
<evidence type="ECO:0000313" key="3">
    <source>
        <dbReference type="Proteomes" id="UP001230328"/>
    </source>
</evidence>
<evidence type="ECO:0008006" key="4">
    <source>
        <dbReference type="Google" id="ProtNLM"/>
    </source>
</evidence>
<feature type="signal peptide" evidence="1">
    <location>
        <begin position="1"/>
        <end position="22"/>
    </location>
</feature>
<keyword evidence="3" id="KW-1185">Reference proteome</keyword>
<feature type="chain" id="PRO_5045410814" description="Secreted protein" evidence="1">
    <location>
        <begin position="23"/>
        <end position="80"/>
    </location>
</feature>
<keyword evidence="1" id="KW-0732">Signal</keyword>
<dbReference type="Proteomes" id="UP001230328">
    <property type="component" value="Unassembled WGS sequence"/>
</dbReference>
<organism evidence="2 3">
    <name type="scientific">Streptomyces umbrinus</name>
    <dbReference type="NCBI Taxonomy" id="67370"/>
    <lineage>
        <taxon>Bacteria</taxon>
        <taxon>Bacillati</taxon>
        <taxon>Actinomycetota</taxon>
        <taxon>Actinomycetes</taxon>
        <taxon>Kitasatosporales</taxon>
        <taxon>Streptomycetaceae</taxon>
        <taxon>Streptomyces</taxon>
        <taxon>Streptomyces phaeochromogenes group</taxon>
    </lineage>
</organism>
<comment type="caution">
    <text evidence="2">The sequence shown here is derived from an EMBL/GenBank/DDBJ whole genome shotgun (WGS) entry which is preliminary data.</text>
</comment>
<name>A0ABU0SH32_9ACTN</name>
<accession>A0ABU0SH32</accession>